<dbReference type="OrthoDB" id="2360334at2759"/>
<dbReference type="STRING" id="94130.A0A2Z6Q6G0"/>
<comment type="caution">
    <text evidence="1">The sequence shown here is derived from an EMBL/GenBank/DDBJ whole genome shotgun (WGS) entry which is preliminary data.</text>
</comment>
<dbReference type="EMBL" id="BLAL01000079">
    <property type="protein sequence ID" value="GES84339.1"/>
    <property type="molecule type" value="Genomic_DNA"/>
</dbReference>
<reference evidence="2" key="2">
    <citation type="submission" date="2019-10" db="EMBL/GenBank/DDBJ databases">
        <title>Conservation and host-specific expression of non-tandemly repeated heterogenous ribosome RNA gene in arbuscular mycorrhizal fungi.</title>
        <authorList>
            <person name="Maeda T."/>
            <person name="Kobayashi Y."/>
            <person name="Nakagawa T."/>
            <person name="Ezawa T."/>
            <person name="Yamaguchi K."/>
            <person name="Bino T."/>
            <person name="Nishimoto Y."/>
            <person name="Shigenobu S."/>
            <person name="Kawaguchi M."/>
        </authorList>
    </citation>
    <scope>NUCLEOTIDE SEQUENCE</scope>
    <source>
        <strain evidence="2">HR1</strain>
    </source>
</reference>
<dbReference type="GO" id="GO:0016301">
    <property type="term" value="F:kinase activity"/>
    <property type="evidence" value="ECO:0007669"/>
    <property type="project" value="UniProtKB-KW"/>
</dbReference>
<gene>
    <name evidence="2" type="ORF">RCL2_001146200</name>
    <name evidence="1" type="ORF">RclHR1_12180002</name>
</gene>
<dbReference type="Proteomes" id="UP000615446">
    <property type="component" value="Unassembled WGS sequence"/>
</dbReference>
<evidence type="ECO:0000313" key="1">
    <source>
        <dbReference type="EMBL" id="GBB85693.1"/>
    </source>
</evidence>
<name>A0A2Z6Q6G0_9GLOM</name>
<dbReference type="AlphaFoldDB" id="A0A2Z6Q6G0"/>
<dbReference type="EMBL" id="BEXD01000245">
    <property type="protein sequence ID" value="GBB85693.1"/>
    <property type="molecule type" value="Genomic_DNA"/>
</dbReference>
<protein>
    <submittedName>
        <fullName evidence="2">Kinase-like domain-containing protein</fullName>
    </submittedName>
</protein>
<keyword evidence="3" id="KW-1185">Reference proteome</keyword>
<evidence type="ECO:0000313" key="2">
    <source>
        <dbReference type="EMBL" id="GES84339.1"/>
    </source>
</evidence>
<reference evidence="1 3" key="1">
    <citation type="submission" date="2017-11" db="EMBL/GenBank/DDBJ databases">
        <title>The genome of Rhizophagus clarus HR1 reveals common genetic basis of auxotrophy among arbuscular mycorrhizal fungi.</title>
        <authorList>
            <person name="Kobayashi Y."/>
        </authorList>
    </citation>
    <scope>NUCLEOTIDE SEQUENCE [LARGE SCALE GENOMIC DNA]</scope>
    <source>
        <strain evidence="1 3">HR1</strain>
    </source>
</reference>
<organism evidence="1 3">
    <name type="scientific">Rhizophagus clarus</name>
    <dbReference type="NCBI Taxonomy" id="94130"/>
    <lineage>
        <taxon>Eukaryota</taxon>
        <taxon>Fungi</taxon>
        <taxon>Fungi incertae sedis</taxon>
        <taxon>Mucoromycota</taxon>
        <taxon>Glomeromycotina</taxon>
        <taxon>Glomeromycetes</taxon>
        <taxon>Glomerales</taxon>
        <taxon>Glomeraceae</taxon>
        <taxon>Rhizophagus</taxon>
    </lineage>
</organism>
<dbReference type="Proteomes" id="UP000247702">
    <property type="component" value="Unassembled WGS sequence"/>
</dbReference>
<evidence type="ECO:0000313" key="3">
    <source>
        <dbReference type="Proteomes" id="UP000247702"/>
    </source>
</evidence>
<accession>A0A2Z6Q6G0</accession>
<keyword evidence="2" id="KW-0418">Kinase</keyword>
<keyword evidence="2" id="KW-0808">Transferase</keyword>
<proteinExistence type="predicted"/>
<sequence length="93" mass="11293">MYVLDSLANEQGFIYNPQIDLKCFVRSLYLMLHRPELERSPFGNQDDIKTRAYICNNRGMSELWERMYRAIENLDYDRLVQELIFCFKLFRIT</sequence>